<keyword evidence="5" id="KW-1185">Reference proteome</keyword>
<dbReference type="GO" id="GO:0032259">
    <property type="term" value="P:methylation"/>
    <property type="evidence" value="ECO:0007669"/>
    <property type="project" value="UniProtKB-KW"/>
</dbReference>
<dbReference type="CDD" id="cd02440">
    <property type="entry name" value="AdoMet_MTases"/>
    <property type="match status" value="1"/>
</dbReference>
<accession>A0A4S4N7D8</accession>
<organism evidence="4 5">
    <name type="scientific">Aliishimia ponticola</name>
    <dbReference type="NCBI Taxonomy" id="2499833"/>
    <lineage>
        <taxon>Bacteria</taxon>
        <taxon>Pseudomonadati</taxon>
        <taxon>Pseudomonadota</taxon>
        <taxon>Alphaproteobacteria</taxon>
        <taxon>Rhodobacterales</taxon>
        <taxon>Paracoccaceae</taxon>
        <taxon>Aliishimia</taxon>
    </lineage>
</organism>
<dbReference type="PANTHER" id="PTHR43861">
    <property type="entry name" value="TRANS-ACONITATE 2-METHYLTRANSFERASE-RELATED"/>
    <property type="match status" value="1"/>
</dbReference>
<evidence type="ECO:0000256" key="1">
    <source>
        <dbReference type="ARBA" id="ARBA00022603"/>
    </source>
</evidence>
<dbReference type="Gene3D" id="3.40.50.150">
    <property type="entry name" value="Vaccinia Virus protein VP39"/>
    <property type="match status" value="1"/>
</dbReference>
<proteinExistence type="predicted"/>
<sequence>MTDRQTLDVYDARATEYADLTTDGVPDTQLRHFLDLLPDASDVLDLGCGPGRSAMMIAAEGHRVTATDASAQMVDLAKAHPGVTARMETFHDLTGTALYHGIWANFSLLHAERADLPRHFAAIRDALKPNGIFHIGMKTGAKTRRDTIGRRYTYVTREELLGWLDAAGMTPLQEWTGTSRGLDGEMAPWIVIQARKHD</sequence>
<keyword evidence="2 4" id="KW-0808">Transferase</keyword>
<dbReference type="Proteomes" id="UP000306602">
    <property type="component" value="Unassembled WGS sequence"/>
</dbReference>
<dbReference type="EMBL" id="SRKY01000004">
    <property type="protein sequence ID" value="THH35062.1"/>
    <property type="molecule type" value="Genomic_DNA"/>
</dbReference>
<evidence type="ECO:0000313" key="4">
    <source>
        <dbReference type="EMBL" id="THH35062.1"/>
    </source>
</evidence>
<reference evidence="4 5" key="1">
    <citation type="submission" date="2019-04" db="EMBL/GenBank/DDBJ databases">
        <title>Shimia ponticola sp. nov., isolated from seawater.</title>
        <authorList>
            <person name="Kim Y.-O."/>
            <person name="Yoon J.-H."/>
        </authorList>
    </citation>
    <scope>NUCLEOTIDE SEQUENCE [LARGE SCALE GENOMIC DNA]</scope>
    <source>
        <strain evidence="4 5">MYP11</strain>
    </source>
</reference>
<dbReference type="AlphaFoldDB" id="A0A4S4N7D8"/>
<evidence type="ECO:0000259" key="3">
    <source>
        <dbReference type="Pfam" id="PF13649"/>
    </source>
</evidence>
<dbReference type="GO" id="GO:0008168">
    <property type="term" value="F:methyltransferase activity"/>
    <property type="evidence" value="ECO:0007669"/>
    <property type="project" value="UniProtKB-KW"/>
</dbReference>
<dbReference type="InterPro" id="IPR029063">
    <property type="entry name" value="SAM-dependent_MTases_sf"/>
</dbReference>
<dbReference type="InterPro" id="IPR041698">
    <property type="entry name" value="Methyltransf_25"/>
</dbReference>
<feature type="domain" description="Methyltransferase" evidence="3">
    <location>
        <begin position="43"/>
        <end position="131"/>
    </location>
</feature>
<evidence type="ECO:0000256" key="2">
    <source>
        <dbReference type="ARBA" id="ARBA00022679"/>
    </source>
</evidence>
<dbReference type="PANTHER" id="PTHR43861:SF1">
    <property type="entry name" value="TRANS-ACONITATE 2-METHYLTRANSFERASE"/>
    <property type="match status" value="1"/>
</dbReference>
<gene>
    <name evidence="4" type="ORF">E4Z66_14615</name>
</gene>
<dbReference type="SUPFAM" id="SSF53335">
    <property type="entry name" value="S-adenosyl-L-methionine-dependent methyltransferases"/>
    <property type="match status" value="1"/>
</dbReference>
<name>A0A4S4N7D8_9RHOB</name>
<dbReference type="OrthoDB" id="9804312at2"/>
<protein>
    <submittedName>
        <fullName evidence="4">Class I SAM-dependent methyltransferase</fullName>
    </submittedName>
</protein>
<dbReference type="RefSeq" id="WP_136463795.1">
    <property type="nucleotide sequence ID" value="NZ_SRKY01000004.1"/>
</dbReference>
<comment type="caution">
    <text evidence="4">The sequence shown here is derived from an EMBL/GenBank/DDBJ whole genome shotgun (WGS) entry which is preliminary data.</text>
</comment>
<evidence type="ECO:0000313" key="5">
    <source>
        <dbReference type="Proteomes" id="UP000306602"/>
    </source>
</evidence>
<dbReference type="Pfam" id="PF13649">
    <property type="entry name" value="Methyltransf_25"/>
    <property type="match status" value="1"/>
</dbReference>
<keyword evidence="1 4" id="KW-0489">Methyltransferase</keyword>